<dbReference type="EMBL" id="CP058910">
    <property type="protein sequence ID" value="QLH76961.1"/>
    <property type="molecule type" value="Genomic_DNA"/>
</dbReference>
<dbReference type="GeneID" id="56077493"/>
<dbReference type="KEGG" id="hrr:HZS55_06480"/>
<protein>
    <recommendedName>
        <fullName evidence="2">NrS-1 polymerase-like HBD domain-containing protein</fullName>
    </recommendedName>
</protein>
<name>A0A7D5P1V9_9EURY</name>
<dbReference type="AlphaFoldDB" id="A0A7D5P1V9"/>
<feature type="domain" description="NrS-1 polymerase-like HBD" evidence="2">
    <location>
        <begin position="254"/>
        <end position="319"/>
    </location>
</feature>
<organism evidence="3 4">
    <name type="scientific">Halosimplex rubrum</name>
    <dbReference type="NCBI Taxonomy" id="869889"/>
    <lineage>
        <taxon>Archaea</taxon>
        <taxon>Methanobacteriati</taxon>
        <taxon>Methanobacteriota</taxon>
        <taxon>Stenosarchaea group</taxon>
        <taxon>Halobacteria</taxon>
        <taxon>Halobacteriales</taxon>
        <taxon>Haloarculaceae</taxon>
        <taxon>Halosimplex</taxon>
    </lineage>
</organism>
<dbReference type="InterPro" id="IPR054468">
    <property type="entry name" value="NrSPol-like_HBD"/>
</dbReference>
<gene>
    <name evidence="3" type="ORF">HZS55_06480</name>
</gene>
<evidence type="ECO:0000256" key="1">
    <source>
        <dbReference type="SAM" id="MobiDB-lite"/>
    </source>
</evidence>
<feature type="region of interest" description="Disordered" evidence="1">
    <location>
        <begin position="314"/>
        <end position="392"/>
    </location>
</feature>
<dbReference type="Pfam" id="PF22763">
    <property type="entry name" value="NrS1-1_pol-like_HBD"/>
    <property type="match status" value="1"/>
</dbReference>
<keyword evidence="4" id="KW-1185">Reference proteome</keyword>
<proteinExistence type="predicted"/>
<evidence type="ECO:0000313" key="3">
    <source>
        <dbReference type="EMBL" id="QLH76961.1"/>
    </source>
</evidence>
<evidence type="ECO:0000313" key="4">
    <source>
        <dbReference type="Proteomes" id="UP000509667"/>
    </source>
</evidence>
<dbReference type="OrthoDB" id="238910at2157"/>
<feature type="region of interest" description="Disordered" evidence="1">
    <location>
        <begin position="32"/>
        <end position="54"/>
    </location>
</feature>
<sequence>MDTDAPTADSLPDELTEREQWVCWRVQERSGKETKVPINPHTGSFGSATNPDSRASFETAREYATDGAAEGLGFVFTDEDPLVGVDLDTCRVPETGTLSDDATDIVERLASYTEVSPSGTGVHILALGSLPGDRNRKDWVEMYDDARFFTVTGDHLDGTPVTVESRTPAIGAVHTEFVADELGSKDDDDDGEASTEVDDTPTEAADASDADDRGGDDEEPGLSDDEVVDRANAAANGEKFERLWQGRTMGYDSHSEADMALCALLAFWTGGDRTQIDRLFRDSGLLREKWDERHFADGSTYGEKTIERVLAGTTEFYEPTRSETTAAGTDDDAPKLNEPDEVTAEAVALRATGRTDHASGAPPRPYRRSTSASRTPRSAESTTHGRTRNRPV</sequence>
<dbReference type="Proteomes" id="UP000509667">
    <property type="component" value="Chromosome"/>
</dbReference>
<evidence type="ECO:0000259" key="2">
    <source>
        <dbReference type="Pfam" id="PF22763"/>
    </source>
</evidence>
<feature type="region of interest" description="Disordered" evidence="1">
    <location>
        <begin position="178"/>
        <end position="228"/>
    </location>
</feature>
<accession>A0A7D5P1V9</accession>
<reference evidence="3 4" key="1">
    <citation type="submission" date="2020-07" db="EMBL/GenBank/DDBJ databases">
        <title>Halosimplex pelagicum sp. nov. and Halosimplex rubrum sp. nov., isolated from salted brown alga Laminaria, and emended description of the genus Halosimplex.</title>
        <authorList>
            <person name="Cui H."/>
        </authorList>
    </citation>
    <scope>NUCLEOTIDE SEQUENCE [LARGE SCALE GENOMIC DNA]</scope>
    <source>
        <strain evidence="3 4">R27</strain>
    </source>
</reference>
<feature type="compositionally biased region" description="Low complexity" evidence="1">
    <location>
        <begin position="368"/>
        <end position="382"/>
    </location>
</feature>
<feature type="compositionally biased region" description="Polar residues" evidence="1">
    <location>
        <begin position="41"/>
        <end position="53"/>
    </location>
</feature>
<dbReference type="RefSeq" id="WP_179910895.1">
    <property type="nucleotide sequence ID" value="NZ_CP058910.1"/>
</dbReference>
<feature type="compositionally biased region" description="Acidic residues" evidence="1">
    <location>
        <begin position="186"/>
        <end position="227"/>
    </location>
</feature>